<organism evidence="2 3">
    <name type="scientific">Anisodus tanguticus</name>
    <dbReference type="NCBI Taxonomy" id="243964"/>
    <lineage>
        <taxon>Eukaryota</taxon>
        <taxon>Viridiplantae</taxon>
        <taxon>Streptophyta</taxon>
        <taxon>Embryophyta</taxon>
        <taxon>Tracheophyta</taxon>
        <taxon>Spermatophyta</taxon>
        <taxon>Magnoliopsida</taxon>
        <taxon>eudicotyledons</taxon>
        <taxon>Gunneridae</taxon>
        <taxon>Pentapetalae</taxon>
        <taxon>asterids</taxon>
        <taxon>lamiids</taxon>
        <taxon>Solanales</taxon>
        <taxon>Solanaceae</taxon>
        <taxon>Solanoideae</taxon>
        <taxon>Hyoscyameae</taxon>
        <taxon>Anisodus</taxon>
    </lineage>
</organism>
<keyword evidence="3" id="KW-1185">Reference proteome</keyword>
<evidence type="ECO:0000313" key="3">
    <source>
        <dbReference type="Proteomes" id="UP001291623"/>
    </source>
</evidence>
<dbReference type="PANTHER" id="PTHR33780">
    <property type="entry name" value="EXPRESSED PROTEIN"/>
    <property type="match status" value="1"/>
</dbReference>
<dbReference type="AlphaFoldDB" id="A0AAE1R7Q5"/>
<proteinExistence type="predicted"/>
<evidence type="ECO:0000259" key="1">
    <source>
        <dbReference type="Pfam" id="PF25829"/>
    </source>
</evidence>
<accession>A0AAE1R7Q5</accession>
<sequence>MYIFDLLSLTELSDKKCKRCGIYEKDSIKPDDTFDEWELCASDFTKSDGKYTHYLKKEFKATFLCPECVPHRDGGGGARVLATSSAKTSSAALRLISSAILKQSEQRMELQDIVTVLPRCLRRGYRDSELPREDRDEDMNHTKELLNDTSGEAREREIMAVLGVSGSGKSTLIDALADRIARESLRLL</sequence>
<feature type="domain" description="DUF7953" evidence="1">
    <location>
        <begin position="8"/>
        <end position="66"/>
    </location>
</feature>
<comment type="caution">
    <text evidence="2">The sequence shown here is derived from an EMBL/GenBank/DDBJ whole genome shotgun (WGS) entry which is preliminary data.</text>
</comment>
<dbReference type="Gene3D" id="3.40.50.300">
    <property type="entry name" value="P-loop containing nucleotide triphosphate hydrolases"/>
    <property type="match status" value="1"/>
</dbReference>
<dbReference type="PANTHER" id="PTHR33780:SF3">
    <property type="entry name" value="EXPRESSED PROTEIN"/>
    <property type="match status" value="1"/>
</dbReference>
<evidence type="ECO:0000313" key="2">
    <source>
        <dbReference type="EMBL" id="KAK4345702.1"/>
    </source>
</evidence>
<reference evidence="2" key="1">
    <citation type="submission" date="2023-12" db="EMBL/GenBank/DDBJ databases">
        <title>Genome assembly of Anisodus tanguticus.</title>
        <authorList>
            <person name="Wang Y.-J."/>
        </authorList>
    </citation>
    <scope>NUCLEOTIDE SEQUENCE</scope>
    <source>
        <strain evidence="2">KB-2021</strain>
        <tissue evidence="2">Leaf</tissue>
    </source>
</reference>
<dbReference type="EMBL" id="JAVYJV010000019">
    <property type="protein sequence ID" value="KAK4345702.1"/>
    <property type="molecule type" value="Genomic_DNA"/>
</dbReference>
<dbReference type="InterPro" id="IPR027417">
    <property type="entry name" value="P-loop_NTPase"/>
</dbReference>
<dbReference type="Pfam" id="PF25829">
    <property type="entry name" value="DUF7953"/>
    <property type="match status" value="1"/>
</dbReference>
<protein>
    <recommendedName>
        <fullName evidence="1">DUF7953 domain-containing protein</fullName>
    </recommendedName>
</protein>
<dbReference type="Proteomes" id="UP001291623">
    <property type="component" value="Unassembled WGS sequence"/>
</dbReference>
<dbReference type="SUPFAM" id="SSF52540">
    <property type="entry name" value="P-loop containing nucleoside triphosphate hydrolases"/>
    <property type="match status" value="1"/>
</dbReference>
<name>A0AAE1R7Q5_9SOLA</name>
<dbReference type="InterPro" id="IPR057713">
    <property type="entry name" value="DUF7953"/>
</dbReference>
<gene>
    <name evidence="2" type="ORF">RND71_035878</name>
</gene>